<keyword evidence="2" id="KW-0812">Transmembrane</keyword>
<keyword evidence="2" id="KW-0472">Membrane</keyword>
<feature type="compositionally biased region" description="Polar residues" evidence="1">
    <location>
        <begin position="37"/>
        <end position="51"/>
    </location>
</feature>
<protein>
    <submittedName>
        <fullName evidence="3">Uncharacterized protein</fullName>
    </submittedName>
</protein>
<dbReference type="AlphaFoldDB" id="A0AAN6MTL0"/>
<reference evidence="3" key="2">
    <citation type="submission" date="2023-05" db="EMBL/GenBank/DDBJ databases">
        <authorList>
            <consortium name="Lawrence Berkeley National Laboratory"/>
            <person name="Steindorff A."/>
            <person name="Hensen N."/>
            <person name="Bonometti L."/>
            <person name="Westerberg I."/>
            <person name="Brannstrom I.O."/>
            <person name="Guillou S."/>
            <person name="Cros-Aarteil S."/>
            <person name="Calhoun S."/>
            <person name="Haridas S."/>
            <person name="Kuo A."/>
            <person name="Mondo S."/>
            <person name="Pangilinan J."/>
            <person name="Riley R."/>
            <person name="Labutti K."/>
            <person name="Andreopoulos B."/>
            <person name="Lipzen A."/>
            <person name="Chen C."/>
            <person name="Yanf M."/>
            <person name="Daum C."/>
            <person name="Ng V."/>
            <person name="Clum A."/>
            <person name="Ohm R."/>
            <person name="Martin F."/>
            <person name="Silar P."/>
            <person name="Natvig D."/>
            <person name="Lalanne C."/>
            <person name="Gautier V."/>
            <person name="Ament-Velasquez S.L."/>
            <person name="Kruys A."/>
            <person name="Hutchinson M.I."/>
            <person name="Powell A.J."/>
            <person name="Barry K."/>
            <person name="Miller A.N."/>
            <person name="Grigoriev I.V."/>
            <person name="Debuchy R."/>
            <person name="Gladieux P."/>
            <person name="Thoren M.H."/>
            <person name="Johannesson H."/>
        </authorList>
    </citation>
    <scope>NUCLEOTIDE SEQUENCE</scope>
    <source>
        <strain evidence="3">CBS 103.79</strain>
    </source>
</reference>
<dbReference type="Proteomes" id="UP001303889">
    <property type="component" value="Unassembled WGS sequence"/>
</dbReference>
<feature type="transmembrane region" description="Helical" evidence="2">
    <location>
        <begin position="12"/>
        <end position="32"/>
    </location>
</feature>
<feature type="region of interest" description="Disordered" evidence="1">
    <location>
        <begin position="37"/>
        <end position="60"/>
    </location>
</feature>
<evidence type="ECO:0000313" key="3">
    <source>
        <dbReference type="EMBL" id="KAK3905442.1"/>
    </source>
</evidence>
<dbReference type="EMBL" id="MU855358">
    <property type="protein sequence ID" value="KAK3905442.1"/>
    <property type="molecule type" value="Genomic_DNA"/>
</dbReference>
<evidence type="ECO:0000256" key="1">
    <source>
        <dbReference type="SAM" id="MobiDB-lite"/>
    </source>
</evidence>
<keyword evidence="4" id="KW-1185">Reference proteome</keyword>
<evidence type="ECO:0000313" key="4">
    <source>
        <dbReference type="Proteomes" id="UP001303889"/>
    </source>
</evidence>
<accession>A0AAN6MTL0</accession>
<gene>
    <name evidence="3" type="ORF">C8A05DRAFT_30725</name>
</gene>
<name>A0AAN6MTL0_9PEZI</name>
<evidence type="ECO:0000256" key="2">
    <source>
        <dbReference type="SAM" id="Phobius"/>
    </source>
</evidence>
<comment type="caution">
    <text evidence="3">The sequence shown here is derived from an EMBL/GenBank/DDBJ whole genome shotgun (WGS) entry which is preliminary data.</text>
</comment>
<proteinExistence type="predicted"/>
<sequence>MKILQAYHTHPRRIQLTISLAVMTWAGVGLFFSQDQPDATTSARVQQQQQAKPAGAEKGQ</sequence>
<organism evidence="3 4">
    <name type="scientific">Staphylotrichum tortipilum</name>
    <dbReference type="NCBI Taxonomy" id="2831512"/>
    <lineage>
        <taxon>Eukaryota</taxon>
        <taxon>Fungi</taxon>
        <taxon>Dikarya</taxon>
        <taxon>Ascomycota</taxon>
        <taxon>Pezizomycotina</taxon>
        <taxon>Sordariomycetes</taxon>
        <taxon>Sordariomycetidae</taxon>
        <taxon>Sordariales</taxon>
        <taxon>Chaetomiaceae</taxon>
        <taxon>Staphylotrichum</taxon>
    </lineage>
</organism>
<reference evidence="3" key="1">
    <citation type="journal article" date="2023" name="Mol. Phylogenet. Evol.">
        <title>Genome-scale phylogeny and comparative genomics of the fungal order Sordariales.</title>
        <authorList>
            <person name="Hensen N."/>
            <person name="Bonometti L."/>
            <person name="Westerberg I."/>
            <person name="Brannstrom I.O."/>
            <person name="Guillou S."/>
            <person name="Cros-Aarteil S."/>
            <person name="Calhoun S."/>
            <person name="Haridas S."/>
            <person name="Kuo A."/>
            <person name="Mondo S."/>
            <person name="Pangilinan J."/>
            <person name="Riley R."/>
            <person name="LaButti K."/>
            <person name="Andreopoulos B."/>
            <person name="Lipzen A."/>
            <person name="Chen C."/>
            <person name="Yan M."/>
            <person name="Daum C."/>
            <person name="Ng V."/>
            <person name="Clum A."/>
            <person name="Steindorff A."/>
            <person name="Ohm R.A."/>
            <person name="Martin F."/>
            <person name="Silar P."/>
            <person name="Natvig D.O."/>
            <person name="Lalanne C."/>
            <person name="Gautier V."/>
            <person name="Ament-Velasquez S.L."/>
            <person name="Kruys A."/>
            <person name="Hutchinson M.I."/>
            <person name="Powell A.J."/>
            <person name="Barry K."/>
            <person name="Miller A.N."/>
            <person name="Grigoriev I.V."/>
            <person name="Debuchy R."/>
            <person name="Gladieux P."/>
            <person name="Hiltunen Thoren M."/>
            <person name="Johannesson H."/>
        </authorList>
    </citation>
    <scope>NUCLEOTIDE SEQUENCE</scope>
    <source>
        <strain evidence="3">CBS 103.79</strain>
    </source>
</reference>
<keyword evidence="2" id="KW-1133">Transmembrane helix</keyword>